<dbReference type="InterPro" id="IPR012341">
    <property type="entry name" value="6hp_glycosidase-like_sf"/>
</dbReference>
<dbReference type="Gene3D" id="2.60.420.10">
    <property type="entry name" value="Maltose phosphorylase, domain 3"/>
    <property type="match status" value="1"/>
</dbReference>
<name>A0A1B8GAI5_9PEZI</name>
<sequence length="841" mass="92753">MASHLITQNALKPSPLIALLNRITPCSQEFLTNICSFWSEPQTDDSLVVCAIFDKRYSFLNGYVYTPISISTVDESSGEIILDYGRCEGGVPVFEISTATSENETVEFDVIYSETREGIGNEQGDGPFFLFSNAMNTYRRESYKLKTSDAPTRLEARYTQQSQRYQKLILRTPKSTLKFSVIGFRDLRQKTPIISSFRCSDEALNNIYDDGVRTVQMCTMAAGETLPSWEVTDSGTRVFGQHWAPCRYGTRWADITVQFDVLIEQSGASWGIHMVANGLIFSLDVEKRLVTAFEGLSHVNSVFPSTPRGSWTLGDENLGNWIAVKISTIGASVTLEIDGDMVATLDDLNIHPLLGGAANNTGSIAFGGPSSYTALYRNLIVADTDGQILYENNLLPENKQRTMVDFAVGTNQVPCTIDGAKRDRAVFGGDLYVMGRSLYYSTGRFEAIRGSIDLLTSHQMEGGYLGNLSPAQAPLHDENTEPPTDKFYSLSYSLLLITAIKDYWLHTGDENVVRGVWHKLEKLLHFTETFLDSRGLVVAPPPLSMDWFPLGGPIFGASAKINMAYYEALASMATMSGELHMTDCYTSRLEPLKRSINEHMWSEKGQVMKMSCTSNPLGICQDVNAYAVATGIAPPKSDRLASDYTENPTAYQGIEGWDRIKIISPYATGFAAEAHFIDNDPEAAIKLIKHVWGMMADPSNENYSGAHWEAMKPDGKPFGHDTSLAHGWSTWPTFLLPQYLGGLTPLEPGWKRWSVKPLLAGLSEVDVTLKTVAGVIQMSLRIQDGNSEGQIRVTVPRGTQCVVTPPSGWLLDSSEKNTSKNGTLVVEGKDVEIVVGIVKKV</sequence>
<dbReference type="PANTHER" id="PTHR34987">
    <property type="entry name" value="C, PUTATIVE (AFU_ORTHOLOGUE AFUA_3G02880)-RELATED"/>
    <property type="match status" value="1"/>
</dbReference>
<accession>A0A1B8GAI5</accession>
<evidence type="ECO:0000313" key="4">
    <source>
        <dbReference type="Proteomes" id="UP000091956"/>
    </source>
</evidence>
<dbReference type="Gene3D" id="1.50.10.10">
    <property type="match status" value="1"/>
</dbReference>
<dbReference type="STRING" id="342668.A0A1B8GAI5"/>
<keyword evidence="4" id="KW-1185">Reference proteome</keyword>
<dbReference type="GO" id="GO:0003824">
    <property type="term" value="F:catalytic activity"/>
    <property type="evidence" value="ECO:0007669"/>
    <property type="project" value="UniProtKB-ARBA"/>
</dbReference>
<dbReference type="GO" id="GO:0005975">
    <property type="term" value="P:carbohydrate metabolic process"/>
    <property type="evidence" value="ECO:0007669"/>
    <property type="project" value="InterPro"/>
</dbReference>
<reference evidence="4" key="2">
    <citation type="journal article" date="2018" name="Nat. Commun.">
        <title>Extreme sensitivity to ultraviolet light in the fungal pathogen causing white-nose syndrome of bats.</title>
        <authorList>
            <person name="Palmer J.M."/>
            <person name="Drees K.P."/>
            <person name="Foster J.T."/>
            <person name="Lindner D.L."/>
        </authorList>
    </citation>
    <scope>NUCLEOTIDE SEQUENCE [LARGE SCALE GENOMIC DNA]</scope>
    <source>
        <strain evidence="4">UAMH 10579</strain>
    </source>
</reference>
<evidence type="ECO:0000259" key="1">
    <source>
        <dbReference type="Pfam" id="PF17389"/>
    </source>
</evidence>
<dbReference type="Proteomes" id="UP000091956">
    <property type="component" value="Unassembled WGS sequence"/>
</dbReference>
<feature type="domain" description="Alpha-L-rhamnosidase C-terminal" evidence="2">
    <location>
        <begin position="742"/>
        <end position="807"/>
    </location>
</feature>
<evidence type="ECO:0008006" key="5">
    <source>
        <dbReference type="Google" id="ProtNLM"/>
    </source>
</evidence>
<dbReference type="RefSeq" id="XP_018126589.2">
    <property type="nucleotide sequence ID" value="XM_018278455.2"/>
</dbReference>
<gene>
    <name evidence="3" type="ORF">VE01_09038</name>
</gene>
<dbReference type="InterPro" id="IPR035396">
    <property type="entry name" value="Bac_rhamnosid6H"/>
</dbReference>
<evidence type="ECO:0000313" key="3">
    <source>
        <dbReference type="EMBL" id="OBT92856.2"/>
    </source>
</evidence>
<protein>
    <recommendedName>
        <fullName evidence="5">Alpha-L-rhamnosidase C-terminal domain-containing protein</fullName>
    </recommendedName>
</protein>
<evidence type="ECO:0000259" key="2">
    <source>
        <dbReference type="Pfam" id="PF17390"/>
    </source>
</evidence>
<organism evidence="3 4">
    <name type="scientific">Pseudogymnoascus verrucosus</name>
    <dbReference type="NCBI Taxonomy" id="342668"/>
    <lineage>
        <taxon>Eukaryota</taxon>
        <taxon>Fungi</taxon>
        <taxon>Dikarya</taxon>
        <taxon>Ascomycota</taxon>
        <taxon>Pezizomycotina</taxon>
        <taxon>Leotiomycetes</taxon>
        <taxon>Thelebolales</taxon>
        <taxon>Thelebolaceae</taxon>
        <taxon>Pseudogymnoascus</taxon>
    </lineage>
</organism>
<feature type="domain" description="Alpha-L-rhamnosidase six-hairpin glycosidase" evidence="1">
    <location>
        <begin position="408"/>
        <end position="623"/>
    </location>
</feature>
<dbReference type="PANTHER" id="PTHR34987:SF4">
    <property type="entry name" value="ALPHA-L-RHAMNOSIDASE C-TERMINAL DOMAIN-CONTAINING PROTEIN"/>
    <property type="match status" value="1"/>
</dbReference>
<proteinExistence type="predicted"/>
<dbReference type="InterPro" id="IPR008928">
    <property type="entry name" value="6-hairpin_glycosidase_sf"/>
</dbReference>
<dbReference type="GeneID" id="28842424"/>
<dbReference type="SUPFAM" id="SSF48208">
    <property type="entry name" value="Six-hairpin glycosidases"/>
    <property type="match status" value="1"/>
</dbReference>
<feature type="non-terminal residue" evidence="3">
    <location>
        <position position="841"/>
    </location>
</feature>
<dbReference type="Gene3D" id="2.60.120.560">
    <property type="entry name" value="Exo-inulinase, domain 1"/>
    <property type="match status" value="1"/>
</dbReference>
<dbReference type="EMBL" id="KV460261">
    <property type="protein sequence ID" value="OBT92856.2"/>
    <property type="molecule type" value="Genomic_DNA"/>
</dbReference>
<dbReference type="Pfam" id="PF17389">
    <property type="entry name" value="Bac_rhamnosid6H"/>
    <property type="match status" value="1"/>
</dbReference>
<dbReference type="InterPro" id="IPR035398">
    <property type="entry name" value="Bac_rhamnosid_C"/>
</dbReference>
<dbReference type="AlphaFoldDB" id="A0A1B8GAI5"/>
<reference evidence="3 4" key="1">
    <citation type="submission" date="2016-03" db="EMBL/GenBank/DDBJ databases">
        <title>Comparative genomics of Pseudogymnoascus destructans, the fungus causing white-nose syndrome of bats.</title>
        <authorList>
            <person name="Palmer J.M."/>
            <person name="Drees K.P."/>
            <person name="Foster J.T."/>
            <person name="Lindner D.L."/>
        </authorList>
    </citation>
    <scope>NUCLEOTIDE SEQUENCE [LARGE SCALE GENOMIC DNA]</scope>
    <source>
        <strain evidence="3 4">UAMH 10579</strain>
    </source>
</reference>
<dbReference type="Pfam" id="PF17390">
    <property type="entry name" value="Bac_rhamnosid_C"/>
    <property type="match status" value="1"/>
</dbReference>